<comment type="caution">
    <text evidence="1">The sequence shown here is derived from an EMBL/GenBank/DDBJ whole genome shotgun (WGS) entry which is preliminary data.</text>
</comment>
<keyword evidence="2" id="KW-1185">Reference proteome</keyword>
<evidence type="ECO:0000313" key="1">
    <source>
        <dbReference type="EMBL" id="ERJ93911.1"/>
    </source>
</evidence>
<reference evidence="1 2" key="1">
    <citation type="submission" date="2013-08" db="EMBL/GenBank/DDBJ databases">
        <authorList>
            <person name="Weinstock G."/>
            <person name="Sodergren E."/>
            <person name="Wylie T."/>
            <person name="Fulton L."/>
            <person name="Fulton R."/>
            <person name="Fronick C."/>
            <person name="O'Laughlin M."/>
            <person name="Godfrey J."/>
            <person name="Miner T."/>
            <person name="Herter B."/>
            <person name="Appelbaum E."/>
            <person name="Cordes M."/>
            <person name="Lek S."/>
            <person name="Wollam A."/>
            <person name="Pepin K.H."/>
            <person name="Palsikar V.B."/>
            <person name="Mitreva M."/>
            <person name="Wilson R.K."/>
        </authorList>
    </citation>
    <scope>NUCLEOTIDE SEQUENCE [LARGE SCALE GENOMIC DNA]</scope>
    <source>
        <strain evidence="1 2">ATCC 700332</strain>
    </source>
</reference>
<organism evidence="1 2">
    <name type="scientific">Treponema lecithinolyticum ATCC 700332</name>
    <dbReference type="NCBI Taxonomy" id="1321815"/>
    <lineage>
        <taxon>Bacteria</taxon>
        <taxon>Pseudomonadati</taxon>
        <taxon>Spirochaetota</taxon>
        <taxon>Spirochaetia</taxon>
        <taxon>Spirochaetales</taxon>
        <taxon>Treponemataceae</taxon>
        <taxon>Treponema</taxon>
    </lineage>
</organism>
<proteinExistence type="predicted"/>
<sequence>MPPAAAHRTCVTYEAGQAAQSNTAHNTKASALLRRLYIVLTFLA</sequence>
<evidence type="ECO:0000313" key="2">
    <source>
        <dbReference type="Proteomes" id="UP000016649"/>
    </source>
</evidence>
<dbReference type="EMBL" id="AWVH01000013">
    <property type="protein sequence ID" value="ERJ93911.1"/>
    <property type="molecule type" value="Genomic_DNA"/>
</dbReference>
<accession>A0ABN0P098</accession>
<dbReference type="Proteomes" id="UP000016649">
    <property type="component" value="Unassembled WGS sequence"/>
</dbReference>
<protein>
    <submittedName>
        <fullName evidence="1">Uncharacterized protein</fullName>
    </submittedName>
</protein>
<gene>
    <name evidence="1" type="ORF">HMPREF9193_00632</name>
</gene>
<name>A0ABN0P098_TRELE</name>